<sequence length="1183" mass="125146">MGAWAGAGEGAEVTALDPVSCCIDERSQRDRLAFAADFASLVQYYDLDNQPAGDWQRFLLKDPAILMAAISKADPGSFYTTFAPGRLSSNGLLQSAPDPLDVGLCDQLCNLTGNMLVLLDLWYRLLGQASETLVLRAFIENRIEATLGSQLKTLLVLQQALSVQTNGQVRAPQDMDLDLDRFDPLWRRHGQRFDGRSPGSPQQVLRGIYQVVYGVFSQVVDYAGQAFERCRLAATPYPDTALLRVFSRLMESQQAQINRLGREHLDFYYRRVLLQAPQPAQADQVPVCLQLSPKASCLALPAGTAFTAGKAADGSDILYVSEQPQVFDQASVTQLLALSAAAAGQRMSGSLGATLPAAGWAPFEGGDTLRPGFALASPMLLLQAGRRLIDITLGLAGDGFVFADDTRYWLSTAKGWASVVPEPSTAPAPGQLALRIALDASTAPIVACAGLDGIDCPWPMLKVELGASQALQAPPQLLSMTVQVQVEGAGAQVLANDAGPLPGAGSVQPFGPAPVVGQSFYVGSNEWGAKPVTGLGLSLQWEGLPDDLGLYYASYNDYLQACDPPQPALFDNAAFKAEWALRDASGWQVLLDGAGTGASSTPLFPARPLSTFDLALPAGRRFNPDPALAQGALPGLEQGPPGYVRLQLAGPAPAFGHALYGQVLAAVSQANAEALIRQAKARPDGMLTRLRKAIGRAVQALRRWLRRLLHRPVPAPQPAAKDPNALQPLPNPPLSPTLAAVQVGYTASSQTRFPGDADTSPATLYHYAAFGPSLAYATGQPWPADGFPSLVPEAAPGLMLYPAVAGGTWLYLALDNVLAPCSLSLLLALYNPAARALPGPDRLTGYAWSGQGWRALEVLQDGTSNFNRSGIVRLRLPEGLAPSPLLPGAGVWLALCVPPQAQHLSLSWVQAQALNLRRADTSALLPGELPRIVANCISAPQRKIDGLAGVVQPLASRGGRAAEGDAGFGDAAGFYPRVSRRLRHKDRASSQRDYIDMAHEACPSLYHAVLLAGSQPGEVNLGLVNGYASAQEPGAFAPQVAADDLLAIQQHLQRRASAMARIGVDNLSHQRLKVEAQLVLATGADSASVLEALELRLRLYLSPWIAGPQPRMSLAKGLDRAELAEVIAGCQGVQAVVLLKLWLAPLGQGEAQPCPDDPLLPAPGALLVSAAQHALSVAGGSHG</sequence>
<accession>A0ABX8N2F7</accession>
<dbReference type="RefSeq" id="WP_217840069.1">
    <property type="nucleotide sequence ID" value="NZ_CP077076.1"/>
</dbReference>
<dbReference type="EMBL" id="CP077076">
    <property type="protein sequence ID" value="QXH50494.1"/>
    <property type="molecule type" value="Genomic_DNA"/>
</dbReference>
<evidence type="ECO:0000313" key="1">
    <source>
        <dbReference type="EMBL" id="QXH50494.1"/>
    </source>
</evidence>
<organism evidence="1 2">
    <name type="scientific">Pseudomonas fakonensis</name>
    <dbReference type="NCBI Taxonomy" id="2842355"/>
    <lineage>
        <taxon>Bacteria</taxon>
        <taxon>Pseudomonadati</taxon>
        <taxon>Pseudomonadota</taxon>
        <taxon>Gammaproteobacteria</taxon>
        <taxon>Pseudomonadales</taxon>
        <taxon>Pseudomonadaceae</taxon>
        <taxon>Pseudomonas</taxon>
    </lineage>
</organism>
<proteinExistence type="predicted"/>
<gene>
    <name evidence="1" type="ORF">KSS94_21500</name>
</gene>
<keyword evidence="2" id="KW-1185">Reference proteome</keyword>
<name>A0ABX8N2F7_9PSED</name>
<evidence type="ECO:0000313" key="2">
    <source>
        <dbReference type="Proteomes" id="UP001046350"/>
    </source>
</evidence>
<reference evidence="1" key="1">
    <citation type="journal article" date="2021" name="Microorganisms">
        <title>The Ever-Expanding Pseudomonas Genus: Description of 43 New Species and Partition of the Pseudomonas putida Group.</title>
        <authorList>
            <person name="Girard L."/>
            <person name="Lood C."/>
            <person name="Hofte M."/>
            <person name="Vandamme P."/>
            <person name="Rokni-Zadeh H."/>
            <person name="van Noort V."/>
            <person name="Lavigne R."/>
            <person name="De Mot R."/>
        </authorList>
    </citation>
    <scope>NUCLEOTIDE SEQUENCE</scope>
    <source>
        <strain evidence="1">COW40</strain>
    </source>
</reference>
<dbReference type="Proteomes" id="UP001046350">
    <property type="component" value="Chromosome"/>
</dbReference>
<protein>
    <submittedName>
        <fullName evidence="1">Baseplate J/gp47 family protein</fullName>
    </submittedName>
</protein>